<name>A0A6A5BMF0_NAEFO</name>
<proteinExistence type="predicted"/>
<dbReference type="RefSeq" id="XP_044558792.1">
    <property type="nucleotide sequence ID" value="XM_044710350.1"/>
</dbReference>
<dbReference type="Proteomes" id="UP000444721">
    <property type="component" value="Unassembled WGS sequence"/>
</dbReference>
<organism evidence="1 2">
    <name type="scientific">Naegleria fowleri</name>
    <name type="common">Brain eating amoeba</name>
    <dbReference type="NCBI Taxonomy" id="5763"/>
    <lineage>
        <taxon>Eukaryota</taxon>
        <taxon>Discoba</taxon>
        <taxon>Heterolobosea</taxon>
        <taxon>Tetramitia</taxon>
        <taxon>Eutetramitia</taxon>
        <taxon>Vahlkampfiidae</taxon>
        <taxon>Naegleria</taxon>
    </lineage>
</organism>
<dbReference type="OrthoDB" id="10256354at2759"/>
<dbReference type="EMBL" id="VFQX01000053">
    <property type="protein sequence ID" value="KAF0974079.1"/>
    <property type="molecule type" value="Genomic_DNA"/>
</dbReference>
<accession>A0A6A5BMF0</accession>
<gene>
    <name evidence="1" type="ORF">FDP41_006689</name>
</gene>
<dbReference type="VEuPathDB" id="AmoebaDB:NF0130460"/>
<dbReference type="GeneID" id="68113907"/>
<dbReference type="InterPro" id="IPR036705">
    <property type="entry name" value="Ribosyl_crysJ1_sf"/>
</dbReference>
<sequence length="277" mass="31998">MELFDYMKENKENDQLLKVLREMISENAKKAKQKPMKACVNQGFCLLGGIHSIVIALLPERASIILHAHSSKALLQQSKYSNSMNFNDIPFPELLLYSVTTNGFDTDTVGAISGYMLGARFGRSSWMLHQSCLVDFERIEQYGKKIAQLWNLKNEFHQEVVMSSSSTTSIRSINSKNNNSINNLLNTIESLEEYLNQERLLSVYCSIQRHQIMDLYVPIYRRVNRSTALLNNSLQQENTFEEEMVISRRTDYHSLSNVHSFLSIDRTINEKYYCLNI</sequence>
<protein>
    <submittedName>
        <fullName evidence="1">Uncharacterized protein</fullName>
    </submittedName>
</protein>
<evidence type="ECO:0000313" key="2">
    <source>
        <dbReference type="Proteomes" id="UP000444721"/>
    </source>
</evidence>
<evidence type="ECO:0000313" key="1">
    <source>
        <dbReference type="EMBL" id="KAF0974079.1"/>
    </source>
</evidence>
<dbReference type="Gene3D" id="1.10.4080.10">
    <property type="entry name" value="ADP-ribosylation/Crystallin J1"/>
    <property type="match status" value="1"/>
</dbReference>
<dbReference type="VEuPathDB" id="AmoebaDB:NfTy_074610"/>
<dbReference type="AlphaFoldDB" id="A0A6A5BMF0"/>
<keyword evidence="2" id="KW-1185">Reference proteome</keyword>
<comment type="caution">
    <text evidence="1">The sequence shown here is derived from an EMBL/GenBank/DDBJ whole genome shotgun (WGS) entry which is preliminary data.</text>
</comment>
<dbReference type="SUPFAM" id="SSF101478">
    <property type="entry name" value="ADP-ribosylglycohydrolase"/>
    <property type="match status" value="1"/>
</dbReference>
<reference evidence="1 2" key="1">
    <citation type="journal article" date="2019" name="Sci. Rep.">
        <title>Nanopore sequencing improves the draft genome of the human pathogenic amoeba Naegleria fowleri.</title>
        <authorList>
            <person name="Liechti N."/>
            <person name="Schurch N."/>
            <person name="Bruggmann R."/>
            <person name="Wittwer M."/>
        </authorList>
    </citation>
    <scope>NUCLEOTIDE SEQUENCE [LARGE SCALE GENOMIC DNA]</scope>
    <source>
        <strain evidence="1 2">ATCC 30894</strain>
    </source>
</reference>
<dbReference type="VEuPathDB" id="AmoebaDB:FDP41_006689"/>